<protein>
    <submittedName>
        <fullName evidence="2">Uncharacterized protein</fullName>
    </submittedName>
</protein>
<organism evidence="2 3">
    <name type="scientific">Effrenium voratum</name>
    <dbReference type="NCBI Taxonomy" id="2562239"/>
    <lineage>
        <taxon>Eukaryota</taxon>
        <taxon>Sar</taxon>
        <taxon>Alveolata</taxon>
        <taxon>Dinophyceae</taxon>
        <taxon>Suessiales</taxon>
        <taxon>Symbiodiniaceae</taxon>
        <taxon>Effrenium</taxon>
    </lineage>
</organism>
<keyword evidence="1" id="KW-0732">Signal</keyword>
<feature type="chain" id="PRO_5041314632" evidence="1">
    <location>
        <begin position="21"/>
        <end position="479"/>
    </location>
</feature>
<reference evidence="2" key="1">
    <citation type="submission" date="2023-08" db="EMBL/GenBank/DDBJ databases">
        <authorList>
            <person name="Chen Y."/>
            <person name="Shah S."/>
            <person name="Dougan E. K."/>
            <person name="Thang M."/>
            <person name="Chan C."/>
        </authorList>
    </citation>
    <scope>NUCLEOTIDE SEQUENCE</scope>
</reference>
<gene>
    <name evidence="2" type="ORF">EVOR1521_LOCUS29282</name>
</gene>
<evidence type="ECO:0000313" key="2">
    <source>
        <dbReference type="EMBL" id="CAJ1407638.1"/>
    </source>
</evidence>
<sequence length="479" mass="51977">MARASFLPALVLACASRVLGLAVNSSGNYSFHDLSGEVHSFRLQNGSLQWCHKTCYAPKKLRIDFNSSYAGCQYSIAAPEDANPSTTSAKPTVALKVDLGSTLPAHFGPAAVFRDGMVHTVPIAHPRRLEEDGVAAVAIAEPLPGLRQRHLVRQIRHLALQAKVAITGSALEELSLPALFNATEDPGFSFAIPLQSSGPVFLALPGSPNGSEPCVAIVEKVADCQTCAFGRQSCRSSTILQGPDQETLLGYQLPWRPFMLTPLASEEAMANHEHHICLQPANDSGLRMGRISYYRPPQVSFIKRLAWMVVIKPITYDPRCRSVQQQMLAALAVASRHGEVPPNVDMSEMRNSQMEDVVQHGTLTGINCPIPAKSPCSEYAEGAFALGDLKPSGYDDAHVTYVLESSRRLSGHEKQIFFHHRSAICLYPGGPAKHGWLVGFAVVHMCRGQDGATSRNSEISPTCRSPPKWIDHTASETVV</sequence>
<proteinExistence type="predicted"/>
<feature type="signal peptide" evidence="1">
    <location>
        <begin position="1"/>
        <end position="20"/>
    </location>
</feature>
<keyword evidence="3" id="KW-1185">Reference proteome</keyword>
<name>A0AA36JMD0_9DINO</name>
<dbReference type="AlphaFoldDB" id="A0AA36JMD0"/>
<dbReference type="EMBL" id="CAUJNA010003683">
    <property type="protein sequence ID" value="CAJ1407638.1"/>
    <property type="molecule type" value="Genomic_DNA"/>
</dbReference>
<accession>A0AA36JMD0</accession>
<comment type="caution">
    <text evidence="2">The sequence shown here is derived from an EMBL/GenBank/DDBJ whole genome shotgun (WGS) entry which is preliminary data.</text>
</comment>
<evidence type="ECO:0000313" key="3">
    <source>
        <dbReference type="Proteomes" id="UP001178507"/>
    </source>
</evidence>
<dbReference type="Proteomes" id="UP001178507">
    <property type="component" value="Unassembled WGS sequence"/>
</dbReference>
<evidence type="ECO:0000256" key="1">
    <source>
        <dbReference type="SAM" id="SignalP"/>
    </source>
</evidence>